<dbReference type="PANTHER" id="PTHR30348">
    <property type="entry name" value="UNCHARACTERIZED PROTEIN YECE"/>
    <property type="match status" value="1"/>
</dbReference>
<proteinExistence type="predicted"/>
<organism evidence="1 2">
    <name type="scientific">Cupriavidus respiraculi</name>
    <dbReference type="NCBI Taxonomy" id="195930"/>
    <lineage>
        <taxon>Bacteria</taxon>
        <taxon>Pseudomonadati</taxon>
        <taxon>Pseudomonadota</taxon>
        <taxon>Betaproteobacteria</taxon>
        <taxon>Burkholderiales</taxon>
        <taxon>Burkholderiaceae</taxon>
        <taxon>Cupriavidus</taxon>
    </lineage>
</organism>
<accession>A0ABN7YYZ9</accession>
<dbReference type="InterPro" id="IPR002763">
    <property type="entry name" value="DUF72"/>
</dbReference>
<dbReference type="SUPFAM" id="SSF117396">
    <property type="entry name" value="TM1631-like"/>
    <property type="match status" value="1"/>
</dbReference>
<dbReference type="Gene3D" id="3.20.20.410">
    <property type="entry name" value="Protein of unknown function UPF0759"/>
    <property type="match status" value="1"/>
</dbReference>
<reference evidence="1 2" key="1">
    <citation type="submission" date="2021-08" db="EMBL/GenBank/DDBJ databases">
        <authorList>
            <person name="Peeters C."/>
        </authorList>
    </citation>
    <scope>NUCLEOTIDE SEQUENCE [LARGE SCALE GENOMIC DNA]</scope>
    <source>
        <strain evidence="1 2">LMG 21510</strain>
    </source>
</reference>
<protein>
    <recommendedName>
        <fullName evidence="3">DUF72 domain-containing protein</fullName>
    </recommendedName>
</protein>
<dbReference type="EMBL" id="CAJZAH010000003">
    <property type="protein sequence ID" value="CAG9178103.1"/>
    <property type="molecule type" value="Genomic_DNA"/>
</dbReference>
<dbReference type="InterPro" id="IPR036520">
    <property type="entry name" value="UPF0759_sf"/>
</dbReference>
<dbReference type="PANTHER" id="PTHR30348:SF4">
    <property type="entry name" value="DUF72 DOMAIN-CONTAINING PROTEIN"/>
    <property type="match status" value="1"/>
</dbReference>
<name>A0ABN7YYZ9_9BURK</name>
<evidence type="ECO:0008006" key="3">
    <source>
        <dbReference type="Google" id="ProtNLM"/>
    </source>
</evidence>
<evidence type="ECO:0000313" key="1">
    <source>
        <dbReference type="EMBL" id="CAG9178103.1"/>
    </source>
</evidence>
<sequence length="330" mass="35186">MADASAPRRGKAVQPVPPDAELAALGARLPANLFLGTSTWSYSGWNGIVYDGVYSDSLLSRKGLAAYARHPLLRSAGVDRGFYAPIPLADYLSYAGQVPGDFRFLVKAPASVCDGWLRNPSGAGRLVNPAFLDAQIAARDLIEPATAGLGAKCGPLLFQLSPLGTLAHDSAGFLARLDAFLAALPPLDPVLAPHACYAVELRDPDLLTPRLIKLLRARGVRFCAAARERMPPLERLKPALALLDEDTPGPLVLRWMLGGGLSYEQAEAAYAPFDRLVDEDPHTRGVIADLVVHALRAGQPAYVIVSNKAEGSAPLSCVRLAREIAERLDA</sequence>
<comment type="caution">
    <text evidence="1">The sequence shown here is derived from an EMBL/GenBank/DDBJ whole genome shotgun (WGS) entry which is preliminary data.</text>
</comment>
<keyword evidence="2" id="KW-1185">Reference proteome</keyword>
<evidence type="ECO:0000313" key="2">
    <source>
        <dbReference type="Proteomes" id="UP000721236"/>
    </source>
</evidence>
<dbReference type="Pfam" id="PF01904">
    <property type="entry name" value="DUF72"/>
    <property type="match status" value="1"/>
</dbReference>
<dbReference type="Proteomes" id="UP000721236">
    <property type="component" value="Unassembled WGS sequence"/>
</dbReference>
<gene>
    <name evidence="1" type="ORF">LMG21510_03486</name>
</gene>